<proteinExistence type="predicted"/>
<dbReference type="Pfam" id="PF04245">
    <property type="entry name" value="NA37"/>
    <property type="match status" value="1"/>
</dbReference>
<accession>A0A7X0SEX1</accession>
<dbReference type="EMBL" id="JACKWY010000013">
    <property type="protein sequence ID" value="MBB6716345.1"/>
    <property type="molecule type" value="Genomic_DNA"/>
</dbReference>
<reference evidence="1 2" key="1">
    <citation type="submission" date="2020-08" db="EMBL/GenBank/DDBJ databases">
        <title>Clostridia isolated from Swiss meat.</title>
        <authorList>
            <person name="Wambui J."/>
            <person name="Stevens M.J.A."/>
            <person name="Stephan R."/>
        </authorList>
    </citation>
    <scope>NUCLEOTIDE SEQUENCE [LARGE SCALE GENOMIC DNA]</scope>
    <source>
        <strain evidence="1 2">CM001</strain>
    </source>
</reference>
<dbReference type="RefSeq" id="WP_185165393.1">
    <property type="nucleotide sequence ID" value="NZ_JACKWY010000013.1"/>
</dbReference>
<dbReference type="AlphaFoldDB" id="A0A7X0SEX1"/>
<dbReference type="GO" id="GO:0009295">
    <property type="term" value="C:nucleoid"/>
    <property type="evidence" value="ECO:0007669"/>
    <property type="project" value="InterPro"/>
</dbReference>
<dbReference type="InterPro" id="IPR007358">
    <property type="entry name" value="Nucleoid_associated_NdpA"/>
</dbReference>
<organism evidence="1 2">
    <name type="scientific">Clostridium gasigenes</name>
    <dbReference type="NCBI Taxonomy" id="94869"/>
    <lineage>
        <taxon>Bacteria</taxon>
        <taxon>Bacillati</taxon>
        <taxon>Bacillota</taxon>
        <taxon>Clostridia</taxon>
        <taxon>Eubacteriales</taxon>
        <taxon>Clostridiaceae</taxon>
        <taxon>Clostridium</taxon>
    </lineage>
</organism>
<evidence type="ECO:0000313" key="2">
    <source>
        <dbReference type="Proteomes" id="UP000585258"/>
    </source>
</evidence>
<evidence type="ECO:0000313" key="1">
    <source>
        <dbReference type="EMBL" id="MBB6716345.1"/>
    </source>
</evidence>
<sequence length="341" mass="39194">MEYINDINIQEAVIHVLDNGADKPILNEYSLDLSDTVYNFLYKLTEKALNDDSLKYARFNHDNRNLVDEASQEYLNGGCLNIIDISKEYANIMFAFMQMNPSIPSCDLITLSIITDQGPMVGILKLDHEKDFTHNIEFVEGKIGINIVEHLTSLSSKIKKAAFIKPFRIDQKVDLMLLDKTPAKTKEEYGVNYFTKNFLDCGVVANEKDITRTFMGAMEKWIKINEYDNAGRAIGFRNFIRNKLMEEEIINIDELAEEIFTGAQDQVEFIDMLDGYGIQEEIILDRKYLDKKLSKVKLKIGDIDLQIPQGRYLDPTYFEIKNNGDGSINMIIKNIANYMEK</sequence>
<protein>
    <submittedName>
        <fullName evidence="1">Nucleoid-associated protein</fullName>
    </submittedName>
</protein>
<dbReference type="Proteomes" id="UP000585258">
    <property type="component" value="Unassembled WGS sequence"/>
</dbReference>
<gene>
    <name evidence="1" type="ORF">H7E68_16695</name>
</gene>
<name>A0A7X0SEX1_9CLOT</name>
<comment type="caution">
    <text evidence="1">The sequence shown here is derived from an EMBL/GenBank/DDBJ whole genome shotgun (WGS) entry which is preliminary data.</text>
</comment>